<gene>
    <name evidence="1" type="ORF">DPMN_005205</name>
</gene>
<reference evidence="1" key="1">
    <citation type="journal article" date="2019" name="bioRxiv">
        <title>The Genome of the Zebra Mussel, Dreissena polymorpha: A Resource for Invasive Species Research.</title>
        <authorList>
            <person name="McCartney M.A."/>
            <person name="Auch B."/>
            <person name="Kono T."/>
            <person name="Mallez S."/>
            <person name="Zhang Y."/>
            <person name="Obille A."/>
            <person name="Becker A."/>
            <person name="Abrahante J.E."/>
            <person name="Garbe J."/>
            <person name="Badalamenti J.P."/>
            <person name="Herman A."/>
            <person name="Mangelson H."/>
            <person name="Liachko I."/>
            <person name="Sullivan S."/>
            <person name="Sone E.D."/>
            <person name="Koren S."/>
            <person name="Silverstein K.A.T."/>
            <person name="Beckman K.B."/>
            <person name="Gohl D.M."/>
        </authorList>
    </citation>
    <scope>NUCLEOTIDE SEQUENCE</scope>
    <source>
        <strain evidence="1">Duluth1</strain>
        <tissue evidence="1">Whole animal</tissue>
    </source>
</reference>
<sequence>MGDQLSSRTHHQTTCSCSSITKAVEIICFNSLASSISSMTTNASTPQPNSSAYTYQAPSTTEVLHTPVIGSTRREATQGYDFADTLFLNKDMSLP</sequence>
<evidence type="ECO:0000313" key="2">
    <source>
        <dbReference type="Proteomes" id="UP000828390"/>
    </source>
</evidence>
<evidence type="ECO:0000313" key="1">
    <source>
        <dbReference type="EMBL" id="KAH3881280.1"/>
    </source>
</evidence>
<accession>A0A9D4RW97</accession>
<reference evidence="1" key="2">
    <citation type="submission" date="2020-11" db="EMBL/GenBank/DDBJ databases">
        <authorList>
            <person name="McCartney M.A."/>
            <person name="Auch B."/>
            <person name="Kono T."/>
            <person name="Mallez S."/>
            <person name="Becker A."/>
            <person name="Gohl D.M."/>
            <person name="Silverstein K.A.T."/>
            <person name="Koren S."/>
            <person name="Bechman K.B."/>
            <person name="Herman A."/>
            <person name="Abrahante J.E."/>
            <person name="Garbe J."/>
        </authorList>
    </citation>
    <scope>NUCLEOTIDE SEQUENCE</scope>
    <source>
        <strain evidence="1">Duluth1</strain>
        <tissue evidence="1">Whole animal</tissue>
    </source>
</reference>
<dbReference type="EMBL" id="JAIWYP010000001">
    <property type="protein sequence ID" value="KAH3881280.1"/>
    <property type="molecule type" value="Genomic_DNA"/>
</dbReference>
<organism evidence="1 2">
    <name type="scientific">Dreissena polymorpha</name>
    <name type="common">Zebra mussel</name>
    <name type="synonym">Mytilus polymorpha</name>
    <dbReference type="NCBI Taxonomy" id="45954"/>
    <lineage>
        <taxon>Eukaryota</taxon>
        <taxon>Metazoa</taxon>
        <taxon>Spiralia</taxon>
        <taxon>Lophotrochozoa</taxon>
        <taxon>Mollusca</taxon>
        <taxon>Bivalvia</taxon>
        <taxon>Autobranchia</taxon>
        <taxon>Heteroconchia</taxon>
        <taxon>Euheterodonta</taxon>
        <taxon>Imparidentia</taxon>
        <taxon>Neoheterodontei</taxon>
        <taxon>Myida</taxon>
        <taxon>Dreissenoidea</taxon>
        <taxon>Dreissenidae</taxon>
        <taxon>Dreissena</taxon>
    </lineage>
</organism>
<dbReference type="AlphaFoldDB" id="A0A9D4RW97"/>
<comment type="caution">
    <text evidence="1">The sequence shown here is derived from an EMBL/GenBank/DDBJ whole genome shotgun (WGS) entry which is preliminary data.</text>
</comment>
<keyword evidence="2" id="KW-1185">Reference proteome</keyword>
<proteinExistence type="predicted"/>
<protein>
    <submittedName>
        <fullName evidence="1">Uncharacterized protein</fullName>
    </submittedName>
</protein>
<dbReference type="Proteomes" id="UP000828390">
    <property type="component" value="Unassembled WGS sequence"/>
</dbReference>
<name>A0A9D4RW97_DREPO</name>